<evidence type="ECO:0000259" key="11">
    <source>
        <dbReference type="PROSITE" id="PS50157"/>
    </source>
</evidence>
<dbReference type="OrthoDB" id="10004641at2759"/>
<organism evidence="12 13">
    <name type="scientific">Folsomia candida</name>
    <name type="common">Springtail</name>
    <dbReference type="NCBI Taxonomy" id="158441"/>
    <lineage>
        <taxon>Eukaryota</taxon>
        <taxon>Metazoa</taxon>
        <taxon>Ecdysozoa</taxon>
        <taxon>Arthropoda</taxon>
        <taxon>Hexapoda</taxon>
        <taxon>Collembola</taxon>
        <taxon>Entomobryomorpha</taxon>
        <taxon>Isotomoidea</taxon>
        <taxon>Isotomidae</taxon>
        <taxon>Proisotominae</taxon>
        <taxon>Folsomia</taxon>
    </lineage>
</organism>
<dbReference type="GO" id="GO:0008270">
    <property type="term" value="F:zinc ion binding"/>
    <property type="evidence" value="ECO:0007669"/>
    <property type="project" value="UniProtKB-KW"/>
</dbReference>
<keyword evidence="2" id="KW-0479">Metal-binding</keyword>
<dbReference type="GO" id="GO:0000977">
    <property type="term" value="F:RNA polymerase II transcription regulatory region sequence-specific DNA binding"/>
    <property type="evidence" value="ECO:0007669"/>
    <property type="project" value="TreeGrafter"/>
</dbReference>
<dbReference type="EMBL" id="LNIX01000010">
    <property type="protein sequence ID" value="OXA49658.1"/>
    <property type="molecule type" value="Genomic_DNA"/>
</dbReference>
<keyword evidence="7" id="KW-0238">DNA-binding</keyword>
<dbReference type="InterPro" id="IPR013087">
    <property type="entry name" value="Znf_C2H2_type"/>
</dbReference>
<proteinExistence type="predicted"/>
<evidence type="ECO:0000256" key="6">
    <source>
        <dbReference type="ARBA" id="ARBA00023015"/>
    </source>
</evidence>
<reference evidence="12 13" key="1">
    <citation type="submission" date="2015-12" db="EMBL/GenBank/DDBJ databases">
        <title>The genome of Folsomia candida.</title>
        <authorList>
            <person name="Faddeeva A."/>
            <person name="Derks M.F."/>
            <person name="Anvar Y."/>
            <person name="Smit S."/>
            <person name="Van Straalen N."/>
            <person name="Roelofs D."/>
        </authorList>
    </citation>
    <scope>NUCLEOTIDE SEQUENCE [LARGE SCALE GENOMIC DNA]</scope>
    <source>
        <strain evidence="12 13">VU population</strain>
        <tissue evidence="12">Whole body</tissue>
    </source>
</reference>
<keyword evidence="6" id="KW-0805">Transcription regulation</keyword>
<dbReference type="Proteomes" id="UP000198287">
    <property type="component" value="Unassembled WGS sequence"/>
</dbReference>
<dbReference type="PROSITE" id="PS50157">
    <property type="entry name" value="ZINC_FINGER_C2H2_2"/>
    <property type="match status" value="3"/>
</dbReference>
<dbReference type="InterPro" id="IPR036236">
    <property type="entry name" value="Znf_C2H2_sf"/>
</dbReference>
<dbReference type="OMA" id="LENDNCF"/>
<evidence type="ECO:0000256" key="10">
    <source>
        <dbReference type="PROSITE-ProRule" id="PRU00042"/>
    </source>
</evidence>
<keyword evidence="13" id="KW-1185">Reference proteome</keyword>
<evidence type="ECO:0000256" key="2">
    <source>
        <dbReference type="ARBA" id="ARBA00022723"/>
    </source>
</evidence>
<gene>
    <name evidence="12" type="ORF">Fcan01_15637</name>
</gene>
<keyword evidence="3" id="KW-0677">Repeat</keyword>
<evidence type="ECO:0000256" key="7">
    <source>
        <dbReference type="ARBA" id="ARBA00023125"/>
    </source>
</evidence>
<dbReference type="Gene3D" id="3.30.160.60">
    <property type="entry name" value="Classic Zinc Finger"/>
    <property type="match status" value="4"/>
</dbReference>
<dbReference type="SUPFAM" id="SSF57667">
    <property type="entry name" value="beta-beta-alpha zinc fingers"/>
    <property type="match status" value="2"/>
</dbReference>
<comment type="subcellular location">
    <subcellularLocation>
        <location evidence="1">Nucleus</location>
    </subcellularLocation>
</comment>
<evidence type="ECO:0000313" key="12">
    <source>
        <dbReference type="EMBL" id="OXA49658.1"/>
    </source>
</evidence>
<keyword evidence="5" id="KW-0862">Zinc</keyword>
<dbReference type="SMART" id="SM00355">
    <property type="entry name" value="ZnF_C2H2"/>
    <property type="match status" value="6"/>
</dbReference>
<feature type="domain" description="C2H2-type" evidence="11">
    <location>
        <begin position="160"/>
        <end position="187"/>
    </location>
</feature>
<accession>A0A226DXA6</accession>
<evidence type="ECO:0000256" key="1">
    <source>
        <dbReference type="ARBA" id="ARBA00004123"/>
    </source>
</evidence>
<evidence type="ECO:0000256" key="8">
    <source>
        <dbReference type="ARBA" id="ARBA00023163"/>
    </source>
</evidence>
<dbReference type="Pfam" id="PF00096">
    <property type="entry name" value="zf-C2H2"/>
    <property type="match status" value="2"/>
</dbReference>
<keyword evidence="9" id="KW-0539">Nucleus</keyword>
<evidence type="ECO:0000256" key="5">
    <source>
        <dbReference type="ARBA" id="ARBA00022833"/>
    </source>
</evidence>
<evidence type="ECO:0000256" key="9">
    <source>
        <dbReference type="ARBA" id="ARBA00023242"/>
    </source>
</evidence>
<name>A0A226DXA6_FOLCA</name>
<evidence type="ECO:0000256" key="3">
    <source>
        <dbReference type="ARBA" id="ARBA00022737"/>
    </source>
</evidence>
<dbReference type="GO" id="GO:0005634">
    <property type="term" value="C:nucleus"/>
    <property type="evidence" value="ECO:0007669"/>
    <property type="project" value="UniProtKB-SubCell"/>
</dbReference>
<keyword evidence="8" id="KW-0804">Transcription</keyword>
<evidence type="ECO:0000313" key="13">
    <source>
        <dbReference type="Proteomes" id="UP000198287"/>
    </source>
</evidence>
<dbReference type="InterPro" id="IPR041697">
    <property type="entry name" value="Znf-C2H2_11"/>
</dbReference>
<dbReference type="Pfam" id="PF16622">
    <property type="entry name" value="zf-C2H2_11"/>
    <property type="match status" value="2"/>
</dbReference>
<dbReference type="PANTHER" id="PTHR24409">
    <property type="entry name" value="ZINC FINGER PROTEIN 142"/>
    <property type="match status" value="1"/>
</dbReference>
<evidence type="ECO:0000256" key="4">
    <source>
        <dbReference type="ARBA" id="ARBA00022771"/>
    </source>
</evidence>
<protein>
    <submittedName>
        <fullName evidence="12">Zinc finger and SCAN domain-containing protein 22</fullName>
    </submittedName>
</protein>
<comment type="caution">
    <text evidence="12">The sequence shown here is derived from an EMBL/GenBank/DDBJ whole genome shotgun (WGS) entry which is preliminary data.</text>
</comment>
<sequence>MCLALLFNGKKDCPRRRRRNGPPKPRRCRVCGIMCRSHAHYDRHAKTHRERSLGALTCDTCGASFCNNFSLERHQIRGSCTTPKLGKECRKCGRTFTQSGSLKRHLENDSCFHGPDRRLGREGKKACGTCGRTFGNRILLKRHLENGSCVKRLEKRGRKPICDKCGRTFTQHFSLKRHLENDSCFKGPARGPGAAKKKCDTCGLSFTQSGSLKRHLENDNCFKGPSRAVRKACGKCGLAFAQSRSLKFHLEKDCKILDQDGSQEDDIAAVVVKDEEIIQAEVQNWSELFGLNGGDFEEVVDVYDGGD</sequence>
<feature type="domain" description="C2H2-type" evidence="11">
    <location>
        <begin position="197"/>
        <end position="225"/>
    </location>
</feature>
<keyword evidence="4 10" id="KW-0863">Zinc-finger</keyword>
<dbReference type="PANTHER" id="PTHR24409:SF295">
    <property type="entry name" value="AZ2-RELATED"/>
    <property type="match status" value="1"/>
</dbReference>
<dbReference type="Pfam" id="PF12874">
    <property type="entry name" value="zf-met"/>
    <property type="match status" value="1"/>
</dbReference>
<feature type="domain" description="C2H2-type" evidence="11">
    <location>
        <begin position="87"/>
        <end position="118"/>
    </location>
</feature>
<dbReference type="AlphaFoldDB" id="A0A226DXA6"/>
<dbReference type="GO" id="GO:0000981">
    <property type="term" value="F:DNA-binding transcription factor activity, RNA polymerase II-specific"/>
    <property type="evidence" value="ECO:0007669"/>
    <property type="project" value="TreeGrafter"/>
</dbReference>